<dbReference type="AlphaFoldDB" id="A6GZW1"/>
<dbReference type="Gene3D" id="3.40.50.150">
    <property type="entry name" value="Vaccinia Virus protein VP39"/>
    <property type="match status" value="1"/>
</dbReference>
<evidence type="ECO:0000256" key="2">
    <source>
        <dbReference type="ARBA" id="ARBA00011900"/>
    </source>
</evidence>
<keyword evidence="5" id="KW-0949">S-adenosyl-L-methionine</keyword>
<dbReference type="PANTHER" id="PTHR33841:SF5">
    <property type="entry name" value="DNA METHYLASE (MODIFICATION METHYLASE) (METHYLTRANSFERASE)-RELATED"/>
    <property type="match status" value="1"/>
</dbReference>
<sequence>MRLIENASAEKLRGGFYTPEKIAAFVLKWAINGSVNSDILEPSCGDGVFIEQIKENNYQYNSITGIEFDEIEAQKSDNIMLQNCTIINEDFHKYCNNIENRFDIIVGNPPYIRYQYFDVEQQNEAIKIFNKSGLKYSKLTNAWVSFVIGSSQLLKENGKIGFVLPAEILQVSYAIQLREFLAKFYNKINIVSFEKLVFPDIQQEVVLLLCEKNQTNTHQIEHIEVRDAEALYKLDLRLLKNPTKRIDIKNNKWTFYFLEQEEIDFIEEIANRRNLPTIGNYAKVEVGITTGSNDFFTVPKTIVDLFELQEFAKPMVGRSVQVNSVIFSKQDWEQNQQTKAKSNLLVFPPNGALKNKDGALRYIANGETLGINKGYKTGIREDWYVVPSIKKSDALFIRRNNLYPRLIVNEAEAYTTDTMHRVNTKPNADIRAFTASYYNSLSFAFAEIVGRSYGGGVLELMPSEVEKILLPYNETHSNLLPEIDKMIRDKVNIDTILEYTDNLLLKQTYGLTDIEISTAKRIWKKLSNRRLGRK</sequence>
<dbReference type="EMBL" id="AM398681">
    <property type="protein sequence ID" value="CAL43634.1"/>
    <property type="molecule type" value="Genomic_DNA"/>
</dbReference>
<evidence type="ECO:0000256" key="6">
    <source>
        <dbReference type="ARBA" id="ARBA00047942"/>
    </source>
</evidence>
<protein>
    <recommendedName>
        <fullName evidence="2">site-specific DNA-methyltransferase (adenine-specific)</fullName>
        <ecNumber evidence="2">2.1.1.72</ecNumber>
    </recommendedName>
</protein>
<dbReference type="OrthoDB" id="32195at2"/>
<dbReference type="GeneID" id="66552247"/>
<dbReference type="InterPro" id="IPR029063">
    <property type="entry name" value="SAM-dependent_MTases_sf"/>
</dbReference>
<dbReference type="STRING" id="402612.FP1566"/>
<dbReference type="Pfam" id="PF07669">
    <property type="entry name" value="Eco57I"/>
    <property type="match status" value="1"/>
</dbReference>
<dbReference type="PANTHER" id="PTHR33841">
    <property type="entry name" value="DNA METHYLTRANSFERASE YEEA-RELATED"/>
    <property type="match status" value="1"/>
</dbReference>
<reference evidence="9 10" key="1">
    <citation type="journal article" date="2007" name="Nat. Biotechnol.">
        <title>Complete genome sequence of the fish pathogen Flavobacterium psychrophilum.</title>
        <authorList>
            <person name="Duchaud E."/>
            <person name="Boussaha M."/>
            <person name="Loux V."/>
            <person name="Bernardet J.F."/>
            <person name="Michel C."/>
            <person name="Kerouault B."/>
            <person name="Mondot S."/>
            <person name="Nicolas P."/>
            <person name="Bossy R."/>
            <person name="Caron C."/>
            <person name="Bessieres P."/>
            <person name="Gibrat J.F."/>
            <person name="Claverol S."/>
            <person name="Dumetz F."/>
            <person name="Le Henaff M."/>
            <person name="Benmansour A."/>
        </authorList>
    </citation>
    <scope>NUCLEOTIDE SEQUENCE [LARGE SCALE GENOMIC DNA]</scope>
    <source>
        <strain evidence="10">ATCC 49511 / DSM 21280 / CIP 103535 / JIP02/86</strain>
    </source>
</reference>
<proteinExistence type="inferred from homology"/>
<comment type="similarity">
    <text evidence="1">Belongs to the N(4)/N(6)-methyltransferase family.</text>
</comment>
<dbReference type="InterPro" id="IPR050953">
    <property type="entry name" value="N4_N6_ade-DNA_methylase"/>
</dbReference>
<evidence type="ECO:0000313" key="9">
    <source>
        <dbReference type="EMBL" id="CAL43634.1"/>
    </source>
</evidence>
<evidence type="ECO:0000256" key="5">
    <source>
        <dbReference type="ARBA" id="ARBA00022691"/>
    </source>
</evidence>
<name>A6GZW1_FLAPJ</name>
<dbReference type="EC" id="2.1.1.72" evidence="2"/>
<accession>A6GZW1</accession>
<dbReference type="PATRIC" id="fig|402612.5.peg.1581"/>
<evidence type="ECO:0000259" key="7">
    <source>
        <dbReference type="Pfam" id="PF07669"/>
    </source>
</evidence>
<evidence type="ECO:0000259" key="8">
    <source>
        <dbReference type="Pfam" id="PF22837"/>
    </source>
</evidence>
<dbReference type="PROSITE" id="PS00092">
    <property type="entry name" value="N6_MTASE"/>
    <property type="match status" value="1"/>
</dbReference>
<keyword evidence="4 9" id="KW-0808">Transferase</keyword>
<dbReference type="GO" id="GO:0003676">
    <property type="term" value="F:nucleic acid binding"/>
    <property type="evidence" value="ECO:0007669"/>
    <property type="project" value="InterPro"/>
</dbReference>
<feature type="domain" description="Type II methyltransferase M.Eco57I C-terminal" evidence="8">
    <location>
        <begin position="251"/>
        <end position="505"/>
    </location>
</feature>
<comment type="catalytic activity">
    <reaction evidence="6">
        <text>a 2'-deoxyadenosine in DNA + S-adenosyl-L-methionine = an N(6)-methyl-2'-deoxyadenosine in DNA + S-adenosyl-L-homocysteine + H(+)</text>
        <dbReference type="Rhea" id="RHEA:15197"/>
        <dbReference type="Rhea" id="RHEA-COMP:12418"/>
        <dbReference type="Rhea" id="RHEA-COMP:12419"/>
        <dbReference type="ChEBI" id="CHEBI:15378"/>
        <dbReference type="ChEBI" id="CHEBI:57856"/>
        <dbReference type="ChEBI" id="CHEBI:59789"/>
        <dbReference type="ChEBI" id="CHEBI:90615"/>
        <dbReference type="ChEBI" id="CHEBI:90616"/>
        <dbReference type="EC" id="2.1.1.72"/>
    </reaction>
</comment>
<dbReference type="GO" id="GO:0032259">
    <property type="term" value="P:methylation"/>
    <property type="evidence" value="ECO:0007669"/>
    <property type="project" value="UniProtKB-KW"/>
</dbReference>
<evidence type="ECO:0000313" key="10">
    <source>
        <dbReference type="Proteomes" id="UP000006394"/>
    </source>
</evidence>
<dbReference type="SUPFAM" id="SSF53335">
    <property type="entry name" value="S-adenosyl-L-methionine-dependent methyltransferases"/>
    <property type="match status" value="1"/>
</dbReference>
<dbReference type="GO" id="GO:0006304">
    <property type="term" value="P:DNA modification"/>
    <property type="evidence" value="ECO:0007669"/>
    <property type="project" value="InterPro"/>
</dbReference>
<dbReference type="Pfam" id="PF22837">
    <property type="entry name" value="M_Eco57I_C"/>
    <property type="match status" value="1"/>
</dbReference>
<dbReference type="Proteomes" id="UP000006394">
    <property type="component" value="Chromosome"/>
</dbReference>
<dbReference type="InterPro" id="IPR054520">
    <property type="entry name" value="M_Eco57I_C"/>
</dbReference>
<dbReference type="GO" id="GO:0009007">
    <property type="term" value="F:site-specific DNA-methyltransferase (adenine-specific) activity"/>
    <property type="evidence" value="ECO:0007669"/>
    <property type="project" value="UniProtKB-EC"/>
</dbReference>
<gene>
    <name evidence="9" type="ordered locus">FP1566</name>
</gene>
<dbReference type="CDD" id="cd02440">
    <property type="entry name" value="AdoMet_MTases"/>
    <property type="match status" value="1"/>
</dbReference>
<dbReference type="EnsemblBacteria" id="CAL43634">
    <property type="protein sequence ID" value="CAL43634"/>
    <property type="gene ID" value="FP1566"/>
</dbReference>
<evidence type="ECO:0000256" key="4">
    <source>
        <dbReference type="ARBA" id="ARBA00022679"/>
    </source>
</evidence>
<dbReference type="HOGENOM" id="CLU_020255_1_0_10"/>
<dbReference type="InterPro" id="IPR002052">
    <property type="entry name" value="DNA_methylase_N6_adenine_CS"/>
</dbReference>
<evidence type="ECO:0000256" key="1">
    <source>
        <dbReference type="ARBA" id="ARBA00006594"/>
    </source>
</evidence>
<dbReference type="eggNOG" id="COG0827">
    <property type="taxonomic scope" value="Bacteria"/>
</dbReference>
<organism evidence="9 10">
    <name type="scientific">Flavobacterium psychrophilum (strain ATCC 49511 / DSM 21280 / CIP 103535 / JIP02/86)</name>
    <dbReference type="NCBI Taxonomy" id="402612"/>
    <lineage>
        <taxon>Bacteria</taxon>
        <taxon>Pseudomonadati</taxon>
        <taxon>Bacteroidota</taxon>
        <taxon>Flavobacteriia</taxon>
        <taxon>Flavobacteriales</taxon>
        <taxon>Flavobacteriaceae</taxon>
        <taxon>Flavobacterium</taxon>
    </lineage>
</organism>
<keyword evidence="10" id="KW-1185">Reference proteome</keyword>
<feature type="domain" description="Type II methyltransferase M.TaqI-like" evidence="7">
    <location>
        <begin position="65"/>
        <end position="196"/>
    </location>
</feature>
<dbReference type="REBASE" id="15691">
    <property type="entry name" value="M.FpsJIII"/>
</dbReference>
<dbReference type="InterPro" id="IPR011639">
    <property type="entry name" value="MethylTrfase_TaqI-like_dom"/>
</dbReference>
<dbReference type="RefSeq" id="WP_011963679.1">
    <property type="nucleotide sequence ID" value="NC_009613.3"/>
</dbReference>
<keyword evidence="3 9" id="KW-0489">Methyltransferase</keyword>
<dbReference type="PRINTS" id="PR00507">
    <property type="entry name" value="N12N6MTFRASE"/>
</dbReference>
<evidence type="ECO:0000256" key="3">
    <source>
        <dbReference type="ARBA" id="ARBA00022603"/>
    </source>
</evidence>
<dbReference type="KEGG" id="fps:FP1566"/>